<evidence type="ECO:0000313" key="6">
    <source>
        <dbReference type="Proteomes" id="UP000654075"/>
    </source>
</evidence>
<evidence type="ECO:0000313" key="5">
    <source>
        <dbReference type="Proteomes" id="UP000626109"/>
    </source>
</evidence>
<dbReference type="Proteomes" id="UP000626109">
    <property type="component" value="Unassembled WGS sequence"/>
</dbReference>
<dbReference type="Proteomes" id="UP000654075">
    <property type="component" value="Unassembled WGS sequence"/>
</dbReference>
<protein>
    <submittedName>
        <fullName evidence="4">Uncharacterized protein</fullName>
    </submittedName>
</protein>
<proteinExistence type="predicted"/>
<keyword evidence="1" id="KW-1133">Transmembrane helix</keyword>
<evidence type="ECO:0000256" key="1">
    <source>
        <dbReference type="SAM" id="Phobius"/>
    </source>
</evidence>
<evidence type="ECO:0000313" key="4">
    <source>
        <dbReference type="EMBL" id="CAE8742401.1"/>
    </source>
</evidence>
<name>A0A813LV70_POLGL</name>
<reference evidence="4" key="1">
    <citation type="submission" date="2021-02" db="EMBL/GenBank/DDBJ databases">
        <authorList>
            <person name="Dougan E. K."/>
            <person name="Rhodes N."/>
            <person name="Thang M."/>
            <person name="Chan C."/>
        </authorList>
    </citation>
    <scope>NUCLEOTIDE SEQUENCE</scope>
</reference>
<dbReference type="EMBL" id="CAJNNV010029474">
    <property type="protein sequence ID" value="CAE8628730.1"/>
    <property type="molecule type" value="Genomic_DNA"/>
</dbReference>
<gene>
    <name evidence="2" type="ORF">PGLA1383_LOCUS45334</name>
    <name evidence="3" type="ORF">PGLA2088_LOCUS1403</name>
    <name evidence="4" type="ORF">PGLA2088_LOCUS50951</name>
</gene>
<dbReference type="EMBL" id="CAJNNW010037504">
    <property type="protein sequence ID" value="CAE8742401.1"/>
    <property type="molecule type" value="Genomic_DNA"/>
</dbReference>
<sequence length="222" mass="24938">MRIALQSEKATLEFRQFPGTDFQQPMLIWGWVVFLARLAWAACAAGAGVPGFSFPAEGSEQELRRFLGFSKDPMLAAWFRDVTNRVASGAEAVSQASMQWSWEELWEGWLARAARSFGQQGDAGQLLVACGAWRETWRAKDEMRAVFEPENAVFGRLEEQRQAAKDFVQRLFRALEPRLQAYACQLRAAEEISRLTSLPTVVQSCTLGAAQLETSSKELRIL</sequence>
<dbReference type="EMBL" id="CAJNNW010001084">
    <property type="protein sequence ID" value="CAE8633934.1"/>
    <property type="molecule type" value="Genomic_DNA"/>
</dbReference>
<keyword evidence="1" id="KW-0472">Membrane</keyword>
<feature type="transmembrane region" description="Helical" evidence="1">
    <location>
        <begin position="28"/>
        <end position="54"/>
    </location>
</feature>
<organism evidence="4 5">
    <name type="scientific">Polarella glacialis</name>
    <name type="common">Dinoflagellate</name>
    <dbReference type="NCBI Taxonomy" id="89957"/>
    <lineage>
        <taxon>Eukaryota</taxon>
        <taxon>Sar</taxon>
        <taxon>Alveolata</taxon>
        <taxon>Dinophyceae</taxon>
        <taxon>Suessiales</taxon>
        <taxon>Suessiaceae</taxon>
        <taxon>Polarella</taxon>
    </lineage>
</organism>
<evidence type="ECO:0000313" key="3">
    <source>
        <dbReference type="EMBL" id="CAE8633934.1"/>
    </source>
</evidence>
<keyword evidence="1" id="KW-0812">Transmembrane</keyword>
<evidence type="ECO:0000313" key="2">
    <source>
        <dbReference type="EMBL" id="CAE8628730.1"/>
    </source>
</evidence>
<comment type="caution">
    <text evidence="4">The sequence shown here is derived from an EMBL/GenBank/DDBJ whole genome shotgun (WGS) entry which is preliminary data.</text>
</comment>
<keyword evidence="6" id="KW-1185">Reference proteome</keyword>
<dbReference type="AlphaFoldDB" id="A0A813LV70"/>
<accession>A0A813LV70</accession>